<protein>
    <recommendedName>
        <fullName evidence="3">Transcriptional regulator</fullName>
    </recommendedName>
</protein>
<evidence type="ECO:0000313" key="1">
    <source>
        <dbReference type="EMBL" id="MPR23751.1"/>
    </source>
</evidence>
<reference evidence="1 2" key="1">
    <citation type="journal article" date="2019" name="Syst. Appl. Microbiol.">
        <title>Microvirga tunisiensis sp. nov., a root nodule symbiotic bacterium isolated from Lupinus micranthus and L. luteus grown in Northern Tunisia.</title>
        <authorList>
            <person name="Msaddak A."/>
            <person name="Rejili M."/>
            <person name="Duran D."/>
            <person name="Mars M."/>
            <person name="Palacios J.M."/>
            <person name="Ruiz-Argueso T."/>
            <person name="Rey L."/>
            <person name="Imperial J."/>
        </authorList>
    </citation>
    <scope>NUCLEOTIDE SEQUENCE [LARGE SCALE GENOMIC DNA]</scope>
    <source>
        <strain evidence="1 2">Lmie10</strain>
    </source>
</reference>
<organism evidence="1 2">
    <name type="scientific">Microvirga tunisiensis</name>
    <dbReference type="NCBI Taxonomy" id="2108360"/>
    <lineage>
        <taxon>Bacteria</taxon>
        <taxon>Pseudomonadati</taxon>
        <taxon>Pseudomonadota</taxon>
        <taxon>Alphaproteobacteria</taxon>
        <taxon>Hyphomicrobiales</taxon>
        <taxon>Methylobacteriaceae</taxon>
        <taxon>Microvirga</taxon>
    </lineage>
</organism>
<sequence length="88" mass="9778">MPTKTPTLSPEARRIRAAGLRMYGPRWVRAMAAAIGVSPSLLSMVATGKRPVTADLREKIPAVFERRRKELEKAKADLEAAIREYGED</sequence>
<dbReference type="Proteomes" id="UP000403266">
    <property type="component" value="Unassembled WGS sequence"/>
</dbReference>
<dbReference type="OrthoDB" id="8138936at2"/>
<evidence type="ECO:0000313" key="2">
    <source>
        <dbReference type="Proteomes" id="UP000403266"/>
    </source>
</evidence>
<gene>
    <name evidence="1" type="ORF">FS320_00590</name>
</gene>
<accession>A0A5N7MA06</accession>
<comment type="caution">
    <text evidence="1">The sequence shown here is derived from an EMBL/GenBank/DDBJ whole genome shotgun (WGS) entry which is preliminary data.</text>
</comment>
<dbReference type="RefSeq" id="WP_152708656.1">
    <property type="nucleotide sequence ID" value="NZ_VOSJ01000001.1"/>
</dbReference>
<proteinExistence type="predicted"/>
<dbReference type="InterPro" id="IPR010982">
    <property type="entry name" value="Lambda_DNA-bd_dom_sf"/>
</dbReference>
<dbReference type="GO" id="GO:0003677">
    <property type="term" value="F:DNA binding"/>
    <property type="evidence" value="ECO:0007669"/>
    <property type="project" value="InterPro"/>
</dbReference>
<evidence type="ECO:0008006" key="3">
    <source>
        <dbReference type="Google" id="ProtNLM"/>
    </source>
</evidence>
<dbReference type="SUPFAM" id="SSF47413">
    <property type="entry name" value="lambda repressor-like DNA-binding domains"/>
    <property type="match status" value="1"/>
</dbReference>
<name>A0A5N7MA06_9HYPH</name>
<dbReference type="AlphaFoldDB" id="A0A5N7MA06"/>
<keyword evidence="2" id="KW-1185">Reference proteome</keyword>
<dbReference type="EMBL" id="VOSK01000001">
    <property type="protein sequence ID" value="MPR23751.1"/>
    <property type="molecule type" value="Genomic_DNA"/>
</dbReference>